<proteinExistence type="predicted"/>
<evidence type="ECO:0000256" key="3">
    <source>
        <dbReference type="SAM" id="SignalP"/>
    </source>
</evidence>
<evidence type="ECO:0000313" key="4">
    <source>
        <dbReference type="Proteomes" id="UP000887560"/>
    </source>
</evidence>
<feature type="chain" id="PRO_5037800784" evidence="3">
    <location>
        <begin position="27"/>
        <end position="308"/>
    </location>
</feature>
<evidence type="ECO:0000313" key="5">
    <source>
        <dbReference type="WBParaSite" id="scf7180000419099.g3369"/>
    </source>
</evidence>
<dbReference type="Proteomes" id="UP000887560">
    <property type="component" value="Unplaced"/>
</dbReference>
<dbReference type="AlphaFoldDB" id="A0A915NP50"/>
<feature type="transmembrane region" description="Helical" evidence="2">
    <location>
        <begin position="235"/>
        <end position="253"/>
    </location>
</feature>
<feature type="signal peptide" evidence="3">
    <location>
        <begin position="1"/>
        <end position="26"/>
    </location>
</feature>
<keyword evidence="2" id="KW-1133">Transmembrane helix</keyword>
<keyword evidence="2" id="KW-0812">Transmembrane</keyword>
<feature type="region of interest" description="Disordered" evidence="1">
    <location>
        <begin position="46"/>
        <end position="73"/>
    </location>
</feature>
<dbReference type="WBParaSite" id="scf7180000419099.g3369">
    <property type="protein sequence ID" value="scf7180000419099.g3369"/>
    <property type="gene ID" value="scf7180000419099.g3369"/>
</dbReference>
<feature type="compositionally biased region" description="Low complexity" evidence="1">
    <location>
        <begin position="46"/>
        <end position="64"/>
    </location>
</feature>
<evidence type="ECO:0000256" key="2">
    <source>
        <dbReference type="SAM" id="Phobius"/>
    </source>
</evidence>
<keyword evidence="2" id="KW-0472">Membrane</keyword>
<keyword evidence="3" id="KW-0732">Signal</keyword>
<sequence length="308" mass="35506">MILLKSLSKIILFLLIQQIIIIKSSSFNPSPYFIIETADEIKEDSLSASSSTSSSSSSDSFSEEASVEKEDDGEEEFPLENVADWQPPTVCPKGQFRSNGGNCKQCSVCGKYLLARGYKAKAEHCAFFYYSEKKPCQSDQDVQCEFCITGWKEFGNNKDFEIKCAQMINIRKIFHRQLNEKKIQQQNQQQQANGDLWKKITMAFPSESTYLFRFVGINNSKESDNWWKLELAVKIGFYLSLITLILAIIRYVYKKKFSSSKRSLYHTVQVKSPPALEEFQEKDIIRAAESIRQKLGKKDYERLQEEFI</sequence>
<protein>
    <submittedName>
        <fullName evidence="5">TNFR-Cys domain-containing protein</fullName>
    </submittedName>
</protein>
<accession>A0A915NP50</accession>
<organism evidence="4 5">
    <name type="scientific">Meloidogyne floridensis</name>
    <dbReference type="NCBI Taxonomy" id="298350"/>
    <lineage>
        <taxon>Eukaryota</taxon>
        <taxon>Metazoa</taxon>
        <taxon>Ecdysozoa</taxon>
        <taxon>Nematoda</taxon>
        <taxon>Chromadorea</taxon>
        <taxon>Rhabditida</taxon>
        <taxon>Tylenchina</taxon>
        <taxon>Tylenchomorpha</taxon>
        <taxon>Tylenchoidea</taxon>
        <taxon>Meloidogynidae</taxon>
        <taxon>Meloidogyninae</taxon>
        <taxon>Meloidogyne</taxon>
    </lineage>
</organism>
<reference evidence="5" key="1">
    <citation type="submission" date="2022-11" db="UniProtKB">
        <authorList>
            <consortium name="WormBaseParasite"/>
        </authorList>
    </citation>
    <scope>IDENTIFICATION</scope>
</reference>
<keyword evidence="4" id="KW-1185">Reference proteome</keyword>
<evidence type="ECO:0000256" key="1">
    <source>
        <dbReference type="SAM" id="MobiDB-lite"/>
    </source>
</evidence>
<name>A0A915NP50_9BILA</name>